<dbReference type="GO" id="GO:0005230">
    <property type="term" value="F:extracellular ligand-gated monoatomic ion channel activity"/>
    <property type="evidence" value="ECO:0007669"/>
    <property type="project" value="InterPro"/>
</dbReference>
<evidence type="ECO:0000313" key="3">
    <source>
        <dbReference type="EMBL" id="TKR86388.1"/>
    </source>
</evidence>
<feature type="transmembrane region" description="Helical" evidence="1">
    <location>
        <begin position="64"/>
        <end position="82"/>
    </location>
</feature>
<dbReference type="EMBL" id="AZBU02000003">
    <property type="protein sequence ID" value="TKR86388.1"/>
    <property type="molecule type" value="Genomic_DNA"/>
</dbReference>
<name>A0A4U5NRU7_STECR</name>
<protein>
    <recommendedName>
        <fullName evidence="2">Neurotransmitter-gated ion-channel ligand-binding domain-containing protein</fullName>
    </recommendedName>
</protein>
<keyword evidence="1" id="KW-0812">Transmembrane</keyword>
<evidence type="ECO:0000256" key="1">
    <source>
        <dbReference type="SAM" id="Phobius"/>
    </source>
</evidence>
<dbReference type="SUPFAM" id="SSF63712">
    <property type="entry name" value="Nicotinic receptor ligand binding domain-like"/>
    <property type="match status" value="1"/>
</dbReference>
<dbReference type="OrthoDB" id="5865069at2759"/>
<dbReference type="Gene3D" id="2.70.170.10">
    <property type="entry name" value="Neurotransmitter-gated ion-channel ligand-binding domain"/>
    <property type="match status" value="1"/>
</dbReference>
<organism evidence="3 4">
    <name type="scientific">Steinernema carpocapsae</name>
    <name type="common">Entomopathogenic nematode</name>
    <dbReference type="NCBI Taxonomy" id="34508"/>
    <lineage>
        <taxon>Eukaryota</taxon>
        <taxon>Metazoa</taxon>
        <taxon>Ecdysozoa</taxon>
        <taxon>Nematoda</taxon>
        <taxon>Chromadorea</taxon>
        <taxon>Rhabditida</taxon>
        <taxon>Tylenchina</taxon>
        <taxon>Panagrolaimomorpha</taxon>
        <taxon>Strongyloidoidea</taxon>
        <taxon>Steinernematidae</taxon>
        <taxon>Steinernema</taxon>
    </lineage>
</organism>
<sequence length="206" mass="23465">MRRRRRIELLRSATESRLPPSLACEFRSEMSSLAPLPLCLLNCSDATSPSVLNSSSRHPNRRSILLPLVFLAAFVLLPTVFAEDLVEISLKRDDDEDSTRLGIVVLSARATTCSRKILERFVAKVTTVFFPNFLHIYHKHIPVTYRLHDDLLRYYRKGTRPVTHPNKIVSVSMSVFLYQIIKLDAVKNTISLSGSFELFWSSGVFI</sequence>
<dbReference type="STRING" id="34508.A0A4U5NRU7"/>
<feature type="domain" description="Neurotransmitter-gated ion-channel ligand-binding" evidence="2">
    <location>
        <begin position="145"/>
        <end position="200"/>
    </location>
</feature>
<keyword evidence="1" id="KW-1133">Transmembrane helix</keyword>
<dbReference type="GO" id="GO:0016020">
    <property type="term" value="C:membrane"/>
    <property type="evidence" value="ECO:0007669"/>
    <property type="project" value="InterPro"/>
</dbReference>
<keyword evidence="4" id="KW-1185">Reference proteome</keyword>
<keyword evidence="1" id="KW-0472">Membrane</keyword>
<evidence type="ECO:0000259" key="2">
    <source>
        <dbReference type="Pfam" id="PF02931"/>
    </source>
</evidence>
<dbReference type="Proteomes" id="UP000298663">
    <property type="component" value="Unassembled WGS sequence"/>
</dbReference>
<comment type="caution">
    <text evidence="3">The sequence shown here is derived from an EMBL/GenBank/DDBJ whole genome shotgun (WGS) entry which is preliminary data.</text>
</comment>
<proteinExistence type="predicted"/>
<dbReference type="InterPro" id="IPR036734">
    <property type="entry name" value="Neur_chan_lig-bd_sf"/>
</dbReference>
<gene>
    <name evidence="3" type="ORF">L596_010989</name>
</gene>
<dbReference type="AlphaFoldDB" id="A0A4U5NRU7"/>
<accession>A0A4U5NRU7</accession>
<dbReference type="InterPro" id="IPR006202">
    <property type="entry name" value="Neur_chan_lig-bd"/>
</dbReference>
<dbReference type="Pfam" id="PF02931">
    <property type="entry name" value="Neur_chan_LBD"/>
    <property type="match status" value="1"/>
</dbReference>
<reference evidence="3 4" key="1">
    <citation type="journal article" date="2015" name="Genome Biol.">
        <title>Comparative genomics of Steinernema reveals deeply conserved gene regulatory networks.</title>
        <authorList>
            <person name="Dillman A.R."/>
            <person name="Macchietto M."/>
            <person name="Porter C.F."/>
            <person name="Rogers A."/>
            <person name="Williams B."/>
            <person name="Antoshechkin I."/>
            <person name="Lee M.M."/>
            <person name="Goodwin Z."/>
            <person name="Lu X."/>
            <person name="Lewis E.E."/>
            <person name="Goodrich-Blair H."/>
            <person name="Stock S.P."/>
            <person name="Adams B.J."/>
            <person name="Sternberg P.W."/>
            <person name="Mortazavi A."/>
        </authorList>
    </citation>
    <scope>NUCLEOTIDE SEQUENCE [LARGE SCALE GENOMIC DNA]</scope>
    <source>
        <strain evidence="3 4">ALL</strain>
    </source>
</reference>
<evidence type="ECO:0000313" key="4">
    <source>
        <dbReference type="Proteomes" id="UP000298663"/>
    </source>
</evidence>
<reference evidence="3 4" key="2">
    <citation type="journal article" date="2019" name="G3 (Bethesda)">
        <title>Hybrid Assembly of the Genome of the Entomopathogenic Nematode Steinernema carpocapsae Identifies the X-Chromosome.</title>
        <authorList>
            <person name="Serra L."/>
            <person name="Macchietto M."/>
            <person name="Macias-Munoz A."/>
            <person name="McGill C.J."/>
            <person name="Rodriguez I.M."/>
            <person name="Rodriguez B."/>
            <person name="Murad R."/>
            <person name="Mortazavi A."/>
        </authorList>
    </citation>
    <scope>NUCLEOTIDE SEQUENCE [LARGE SCALE GENOMIC DNA]</scope>
    <source>
        <strain evidence="3 4">ALL</strain>
    </source>
</reference>